<accession>A0AAW2DEP1</accession>
<dbReference type="SUPFAM" id="SSF56219">
    <property type="entry name" value="DNase I-like"/>
    <property type="match status" value="1"/>
</dbReference>
<gene>
    <name evidence="2" type="ORF">SO802_008588</name>
</gene>
<organism evidence="2 3">
    <name type="scientific">Lithocarpus litseifolius</name>
    <dbReference type="NCBI Taxonomy" id="425828"/>
    <lineage>
        <taxon>Eukaryota</taxon>
        <taxon>Viridiplantae</taxon>
        <taxon>Streptophyta</taxon>
        <taxon>Embryophyta</taxon>
        <taxon>Tracheophyta</taxon>
        <taxon>Spermatophyta</taxon>
        <taxon>Magnoliopsida</taxon>
        <taxon>eudicotyledons</taxon>
        <taxon>Gunneridae</taxon>
        <taxon>Pentapetalae</taxon>
        <taxon>rosids</taxon>
        <taxon>fabids</taxon>
        <taxon>Fagales</taxon>
        <taxon>Fagaceae</taxon>
        <taxon>Lithocarpus</taxon>
    </lineage>
</organism>
<dbReference type="PROSITE" id="PS50879">
    <property type="entry name" value="RNASE_H_1"/>
    <property type="match status" value="1"/>
</dbReference>
<dbReference type="InterPro" id="IPR036691">
    <property type="entry name" value="Endo/exonu/phosph_ase_sf"/>
</dbReference>
<dbReference type="GO" id="GO:0003676">
    <property type="term" value="F:nucleic acid binding"/>
    <property type="evidence" value="ECO:0007669"/>
    <property type="project" value="InterPro"/>
</dbReference>
<feature type="domain" description="RNase H type-1" evidence="1">
    <location>
        <begin position="481"/>
        <end position="611"/>
    </location>
</feature>
<dbReference type="InterPro" id="IPR044730">
    <property type="entry name" value="RNase_H-like_dom_plant"/>
</dbReference>
<dbReference type="CDD" id="cd06222">
    <property type="entry name" value="RNase_H_like"/>
    <property type="match status" value="1"/>
</dbReference>
<evidence type="ECO:0000259" key="1">
    <source>
        <dbReference type="PROSITE" id="PS50879"/>
    </source>
</evidence>
<dbReference type="InterPro" id="IPR002156">
    <property type="entry name" value="RNaseH_domain"/>
</dbReference>
<dbReference type="AlphaFoldDB" id="A0AAW2DEP1"/>
<sequence>MNVIVWNCRGALRPNFVSYVMDLVREFDPTILIVTETKVGGSRAKEITDRLPFDGAFHADTVGYAGGIWVLWNSDAVEITQLASTEQEIHGLVKVNSSGLSWIISAIYASPRLSERRMLWHNLKLVNDLHNLPWIMLGDFNEVLSSMEKLGGRPVNAYRAGLFQECLNACGMMDMGFVGNPNRSGSCVWRGMKQGNAILEKGIKWIAGSDCKLSFWFDKWMDIGNIRSLIEGPLRREEDKWMVRDVRVGERWDFSRFSFVFPDKILRLLRAVPFPSSHWCEDKVVWGYSPSGEFDQKTAYAIARGDSGLAAKFEGEWVWKVDSMPRIICFLWKLCHRSIPVKEVLYGRGITQDAQCCVCNNERESIIHAIRDCSFAKSVWDNFSTASDIPGFYNLDLCPWLKINLNFQSLGSDLMPWKVLFSFVVWNLWVHRNNVAFKGVRLNQNLWSHIKHAATEFLFCAGKTGRAVTREARSVRWLRPSPGWVRLNTDGSSLGNPGKAGGGGLIRDENGSWIKGFIRNIGFSSSMEAELWALRDGLSLCLSLNIYAVEVEIDAKVVCGWITNSSSSNLNLSPLIVDCRTLLSRIPQVKLNHCYREANQCADALAKKGSVYQQDFMIFDSPPVDISMLLYYDSISMYYERTSPPTSFPS</sequence>
<dbReference type="InterPro" id="IPR012337">
    <property type="entry name" value="RNaseH-like_sf"/>
</dbReference>
<protein>
    <recommendedName>
        <fullName evidence="1">RNase H type-1 domain-containing protein</fullName>
    </recommendedName>
</protein>
<dbReference type="GO" id="GO:0004523">
    <property type="term" value="F:RNA-DNA hybrid ribonuclease activity"/>
    <property type="evidence" value="ECO:0007669"/>
    <property type="project" value="InterPro"/>
</dbReference>
<dbReference type="Pfam" id="PF13966">
    <property type="entry name" value="zf-RVT"/>
    <property type="match status" value="1"/>
</dbReference>
<evidence type="ECO:0000313" key="2">
    <source>
        <dbReference type="EMBL" id="KAL0007086.1"/>
    </source>
</evidence>
<dbReference type="Proteomes" id="UP001459277">
    <property type="component" value="Unassembled WGS sequence"/>
</dbReference>
<dbReference type="Pfam" id="PF13456">
    <property type="entry name" value="RVT_3"/>
    <property type="match status" value="1"/>
</dbReference>
<dbReference type="Pfam" id="PF03372">
    <property type="entry name" value="Exo_endo_phos"/>
    <property type="match status" value="1"/>
</dbReference>
<dbReference type="Gene3D" id="3.60.10.10">
    <property type="entry name" value="Endonuclease/exonuclease/phosphatase"/>
    <property type="match status" value="1"/>
</dbReference>
<name>A0AAW2DEP1_9ROSI</name>
<dbReference type="InterPro" id="IPR053151">
    <property type="entry name" value="RNase_H-like"/>
</dbReference>
<dbReference type="PANTHER" id="PTHR47723:SF19">
    <property type="entry name" value="POLYNUCLEOTIDYL TRANSFERASE, RIBONUCLEASE H-LIKE SUPERFAMILY PROTEIN"/>
    <property type="match status" value="1"/>
</dbReference>
<proteinExistence type="predicted"/>
<dbReference type="PANTHER" id="PTHR47723">
    <property type="entry name" value="OS05G0353850 PROTEIN"/>
    <property type="match status" value="1"/>
</dbReference>
<dbReference type="InterPro" id="IPR036397">
    <property type="entry name" value="RNaseH_sf"/>
</dbReference>
<reference evidence="2 3" key="1">
    <citation type="submission" date="2024-01" db="EMBL/GenBank/DDBJ databases">
        <title>A telomere-to-telomere, gap-free genome of sweet tea (Lithocarpus litseifolius).</title>
        <authorList>
            <person name="Zhou J."/>
        </authorList>
    </citation>
    <scope>NUCLEOTIDE SEQUENCE [LARGE SCALE GENOMIC DNA]</scope>
    <source>
        <strain evidence="2">Zhou-2022a</strain>
        <tissue evidence="2">Leaf</tissue>
    </source>
</reference>
<dbReference type="EMBL" id="JAZDWU010000003">
    <property type="protein sequence ID" value="KAL0007086.1"/>
    <property type="molecule type" value="Genomic_DNA"/>
</dbReference>
<dbReference type="SUPFAM" id="SSF53098">
    <property type="entry name" value="Ribonuclease H-like"/>
    <property type="match status" value="1"/>
</dbReference>
<keyword evidence="3" id="KW-1185">Reference proteome</keyword>
<comment type="caution">
    <text evidence="2">The sequence shown here is derived from an EMBL/GenBank/DDBJ whole genome shotgun (WGS) entry which is preliminary data.</text>
</comment>
<dbReference type="InterPro" id="IPR005135">
    <property type="entry name" value="Endo/exonuclease/phosphatase"/>
</dbReference>
<dbReference type="InterPro" id="IPR026960">
    <property type="entry name" value="RVT-Znf"/>
</dbReference>
<dbReference type="Gene3D" id="3.30.420.10">
    <property type="entry name" value="Ribonuclease H-like superfamily/Ribonuclease H"/>
    <property type="match status" value="1"/>
</dbReference>
<evidence type="ECO:0000313" key="3">
    <source>
        <dbReference type="Proteomes" id="UP001459277"/>
    </source>
</evidence>